<feature type="repeat" description="TPR" evidence="8">
    <location>
        <begin position="158"/>
        <end position="191"/>
    </location>
</feature>
<comment type="pathway">
    <text evidence="1">Protein modification; protein glycosylation.</text>
</comment>
<feature type="repeat" description="TPR" evidence="8">
    <location>
        <begin position="124"/>
        <end position="157"/>
    </location>
</feature>
<dbReference type="AlphaFoldDB" id="A0A8J6XF62"/>
<dbReference type="SUPFAM" id="SSF53756">
    <property type="entry name" value="UDP-Glycosyltransferase/glycogen phosphorylase"/>
    <property type="match status" value="1"/>
</dbReference>
<evidence type="ECO:0000256" key="3">
    <source>
        <dbReference type="ARBA" id="ARBA00011970"/>
    </source>
</evidence>
<dbReference type="SMART" id="SM00028">
    <property type="entry name" value="TPR"/>
    <property type="match status" value="5"/>
</dbReference>
<dbReference type="Proteomes" id="UP000629098">
    <property type="component" value="Unassembled WGS sequence"/>
</dbReference>
<dbReference type="Gene3D" id="3.40.50.2000">
    <property type="entry name" value="Glycogen Phosphorylase B"/>
    <property type="match status" value="1"/>
</dbReference>
<dbReference type="SUPFAM" id="SSF48452">
    <property type="entry name" value="TPR-like"/>
    <property type="match status" value="1"/>
</dbReference>
<keyword evidence="11" id="KW-1185">Reference proteome</keyword>
<keyword evidence="6" id="KW-0677">Repeat</keyword>
<dbReference type="InterPro" id="IPR029489">
    <property type="entry name" value="OGT/SEC/SPY_C"/>
</dbReference>
<name>A0A8J6XF62_9CYAN</name>
<protein>
    <recommendedName>
        <fullName evidence="3">protein O-GlcNAc transferase</fullName>
        <ecNumber evidence="3">2.4.1.255</ecNumber>
    </recommendedName>
</protein>
<sequence>MNTENISESNIISLFQTAIQKQYSGQLNEAETIYKQILETQPEDGEGQISLGNLFHPFILNFGYVLHQQGKLTEAIKLYQQSLIIDPNFAEVYNSLGNAFQSQGQLSAAIQSYRQAINIKPDFAYAHNNLANALKEQNLDEEAIYSYRQAISIQPDLVDAHYNLGTVLHKQGQLEASTAAYQQVLNIKPDFAAARFGICINQLPIIYSTVDEIQLRRNQYQHHLQELAHHYQFAPDQEQAQAAKMVGYLQPFYLPYQGLNDRGLQQIYGEMICQLMARSYPKWSKPIELTNVQAQEKVRVGFVSGFFRQGSCWKLLKGWLENLDKSEFELFGYHTGSQRDQETVIAAKALDKFIQGPLPLEKWCELIQLDKLHILIFPEIGMDPTTVQLGCLRLAPIKMACWMHPQTSGLATIDYFLSNNLMEPENAQDHYTEKLIKLPNLGIHYTPEEIKLQAISKQEIGIANNEIMFWCCQSLYKYLPQHDDVFPQIAQALRRCKFVFFKHFASEHITEVFRQRLQLVFEDFGLNSQDYCIFLPRLNSVTFASTAATADVFLDSIGWSGGITSLETIAHNTPMVTLPGDMMRGRQTMGILKMMEIEETIATTKDDYVQIAVRLGQDAEYRQQISKQIAENKHKLYGDLRPIRFLEDFLLGVVNKPRKGVC</sequence>
<dbReference type="Pfam" id="PF13414">
    <property type="entry name" value="TPR_11"/>
    <property type="match status" value="2"/>
</dbReference>
<reference evidence="10" key="1">
    <citation type="submission" date="2020-09" db="EMBL/GenBank/DDBJ databases">
        <title>Iningainema tapete sp. nov. (Scytonemataceae, Cyanobacteria) from greenhouses in central Florida (USA) produces two types of nodularin with biosynthetic potential for microcystin-LR and anabaenopeptins.</title>
        <authorList>
            <person name="Berthold D.E."/>
            <person name="Lefler F.W."/>
            <person name="Huang I.-S."/>
            <person name="Abdulla H."/>
            <person name="Zimba P.V."/>
            <person name="Laughinghouse H.D. IV."/>
        </authorList>
    </citation>
    <scope>NUCLEOTIDE SEQUENCE</scope>
    <source>
        <strain evidence="10">BLCCT55</strain>
    </source>
</reference>
<comment type="caution">
    <text evidence="10">The sequence shown here is derived from an EMBL/GenBank/DDBJ whole genome shotgun (WGS) entry which is preliminary data.</text>
</comment>
<dbReference type="RefSeq" id="WP_190825814.1">
    <property type="nucleotide sequence ID" value="NZ_CAWPPI010000025.1"/>
</dbReference>
<evidence type="ECO:0000256" key="6">
    <source>
        <dbReference type="ARBA" id="ARBA00022737"/>
    </source>
</evidence>
<feature type="repeat" description="TPR" evidence="8">
    <location>
        <begin position="90"/>
        <end position="123"/>
    </location>
</feature>
<comment type="similarity">
    <text evidence="2">Belongs to the glycosyltransferase 41 family. O-GlcNAc transferase subfamily.</text>
</comment>
<evidence type="ECO:0000256" key="7">
    <source>
        <dbReference type="ARBA" id="ARBA00022803"/>
    </source>
</evidence>
<dbReference type="PROSITE" id="PS50293">
    <property type="entry name" value="TPR_REGION"/>
    <property type="match status" value="2"/>
</dbReference>
<evidence type="ECO:0000259" key="9">
    <source>
        <dbReference type="Pfam" id="PF13844"/>
    </source>
</evidence>
<evidence type="ECO:0000313" key="11">
    <source>
        <dbReference type="Proteomes" id="UP000629098"/>
    </source>
</evidence>
<keyword evidence="7 8" id="KW-0802">TPR repeat</keyword>
<dbReference type="EMBL" id="JACXAE010000025">
    <property type="protein sequence ID" value="MBD2771522.1"/>
    <property type="molecule type" value="Genomic_DNA"/>
</dbReference>
<keyword evidence="4" id="KW-0328">Glycosyltransferase</keyword>
<dbReference type="InterPro" id="IPR019734">
    <property type="entry name" value="TPR_rpt"/>
</dbReference>
<dbReference type="PANTHER" id="PTHR44835">
    <property type="entry name" value="UDP-N-ACETYLGLUCOSAMINE--PEPTIDE N-ACETYLGLUCOSAMINYLTRANSFERASE SPINDLY-RELATED"/>
    <property type="match status" value="1"/>
</dbReference>
<evidence type="ECO:0000256" key="1">
    <source>
        <dbReference type="ARBA" id="ARBA00004922"/>
    </source>
</evidence>
<organism evidence="10 11">
    <name type="scientific">Iningainema tapete BLCC-T55</name>
    <dbReference type="NCBI Taxonomy" id="2748662"/>
    <lineage>
        <taxon>Bacteria</taxon>
        <taxon>Bacillati</taxon>
        <taxon>Cyanobacteriota</taxon>
        <taxon>Cyanophyceae</taxon>
        <taxon>Nostocales</taxon>
        <taxon>Scytonemataceae</taxon>
        <taxon>Iningainema tapete</taxon>
    </lineage>
</organism>
<feature type="repeat" description="TPR" evidence="8">
    <location>
        <begin position="56"/>
        <end position="89"/>
    </location>
</feature>
<dbReference type="Gene3D" id="1.25.40.10">
    <property type="entry name" value="Tetratricopeptide repeat domain"/>
    <property type="match status" value="3"/>
</dbReference>
<proteinExistence type="inferred from homology"/>
<accession>A0A8J6XF62</accession>
<gene>
    <name evidence="10" type="ORF">ICL16_05185</name>
</gene>
<dbReference type="Pfam" id="PF13844">
    <property type="entry name" value="Glyco_transf_41"/>
    <property type="match status" value="2"/>
</dbReference>
<dbReference type="GO" id="GO:0097363">
    <property type="term" value="F:protein O-acetylglucosaminyltransferase activity"/>
    <property type="evidence" value="ECO:0007669"/>
    <property type="project" value="UniProtKB-EC"/>
</dbReference>
<dbReference type="PROSITE" id="PS50005">
    <property type="entry name" value="TPR"/>
    <property type="match status" value="4"/>
</dbReference>
<keyword evidence="5" id="KW-0808">Transferase</keyword>
<evidence type="ECO:0000256" key="4">
    <source>
        <dbReference type="ARBA" id="ARBA00022676"/>
    </source>
</evidence>
<evidence type="ECO:0000256" key="8">
    <source>
        <dbReference type="PROSITE-ProRule" id="PRU00339"/>
    </source>
</evidence>
<evidence type="ECO:0000256" key="5">
    <source>
        <dbReference type="ARBA" id="ARBA00022679"/>
    </source>
</evidence>
<dbReference type="InterPro" id="IPR011990">
    <property type="entry name" value="TPR-like_helical_dom_sf"/>
</dbReference>
<evidence type="ECO:0000313" key="10">
    <source>
        <dbReference type="EMBL" id="MBD2771522.1"/>
    </source>
</evidence>
<feature type="domain" description="O-GlcNAc transferase C-terminal" evidence="9">
    <location>
        <begin position="455"/>
        <end position="634"/>
    </location>
</feature>
<dbReference type="EC" id="2.4.1.255" evidence="3"/>
<evidence type="ECO:0000256" key="2">
    <source>
        <dbReference type="ARBA" id="ARBA00005386"/>
    </source>
</evidence>
<feature type="domain" description="O-GlcNAc transferase C-terminal" evidence="9">
    <location>
        <begin position="292"/>
        <end position="440"/>
    </location>
</feature>
<dbReference type="InterPro" id="IPR051939">
    <property type="entry name" value="Glycosyltr_41/O-GlcNAc_trsf"/>
</dbReference>
<dbReference type="Gene3D" id="3.40.50.11380">
    <property type="match status" value="1"/>
</dbReference>
<dbReference type="PANTHER" id="PTHR44835:SF1">
    <property type="entry name" value="PROTEIN O-GLCNAC TRANSFERASE"/>
    <property type="match status" value="1"/>
</dbReference>